<proteinExistence type="inferred from homology"/>
<keyword evidence="3" id="KW-0520">NAD</keyword>
<dbReference type="Proteomes" id="UP000027866">
    <property type="component" value="Unassembled WGS sequence"/>
</dbReference>
<organism evidence="5 6">
    <name type="scientific">Erythrobacter litoralis</name>
    <dbReference type="NCBI Taxonomy" id="39960"/>
    <lineage>
        <taxon>Bacteria</taxon>
        <taxon>Pseudomonadati</taxon>
        <taxon>Pseudomonadota</taxon>
        <taxon>Alphaproteobacteria</taxon>
        <taxon>Sphingomonadales</taxon>
        <taxon>Erythrobacteraceae</taxon>
        <taxon>Erythrobacter/Porphyrobacter group</taxon>
        <taxon>Erythrobacter</taxon>
    </lineage>
</organism>
<dbReference type="CDD" id="cd05233">
    <property type="entry name" value="SDR_c"/>
    <property type="match status" value="1"/>
</dbReference>
<keyword evidence="6" id="KW-1185">Reference proteome</keyword>
<dbReference type="Pfam" id="PF13561">
    <property type="entry name" value="adh_short_C2"/>
    <property type="match status" value="1"/>
</dbReference>
<dbReference type="InterPro" id="IPR036291">
    <property type="entry name" value="NAD(P)-bd_dom_sf"/>
</dbReference>
<dbReference type="InterPro" id="IPR057326">
    <property type="entry name" value="KR_dom"/>
</dbReference>
<feature type="domain" description="Ketoreductase" evidence="4">
    <location>
        <begin position="14"/>
        <end position="190"/>
    </location>
</feature>
<dbReference type="PANTHER" id="PTHR24321:SF8">
    <property type="entry name" value="ESTRADIOL 17-BETA-DEHYDROGENASE 8-RELATED"/>
    <property type="match status" value="1"/>
</dbReference>
<dbReference type="SMART" id="SM00822">
    <property type="entry name" value="PKS_KR"/>
    <property type="match status" value="1"/>
</dbReference>
<gene>
    <name evidence="5" type="ORF">EH32_06140</name>
</gene>
<evidence type="ECO:0000256" key="1">
    <source>
        <dbReference type="ARBA" id="ARBA00006484"/>
    </source>
</evidence>
<dbReference type="SUPFAM" id="SSF51735">
    <property type="entry name" value="NAD(P)-binding Rossmann-fold domains"/>
    <property type="match status" value="1"/>
</dbReference>
<accession>A0A074NLQ5</accession>
<protein>
    <recommendedName>
        <fullName evidence="4">Ketoreductase domain-containing protein</fullName>
    </recommendedName>
</protein>
<dbReference type="AlphaFoldDB" id="A0A074NLQ5"/>
<comment type="similarity">
    <text evidence="1">Belongs to the short-chain dehydrogenases/reductases (SDR) family.</text>
</comment>
<dbReference type="PANTHER" id="PTHR24321">
    <property type="entry name" value="DEHYDROGENASES, SHORT CHAIN"/>
    <property type="match status" value="1"/>
</dbReference>
<dbReference type="FunFam" id="3.40.50.720:FF:000084">
    <property type="entry name" value="Short-chain dehydrogenase reductase"/>
    <property type="match status" value="1"/>
</dbReference>
<dbReference type="InterPro" id="IPR020904">
    <property type="entry name" value="Sc_DH/Rdtase_CS"/>
</dbReference>
<evidence type="ECO:0000256" key="2">
    <source>
        <dbReference type="ARBA" id="ARBA00023002"/>
    </source>
</evidence>
<dbReference type="EMBL" id="JMIX01000003">
    <property type="protein sequence ID" value="KEO98682.1"/>
    <property type="molecule type" value="Genomic_DNA"/>
</dbReference>
<evidence type="ECO:0000313" key="5">
    <source>
        <dbReference type="EMBL" id="KEO98682.1"/>
    </source>
</evidence>
<dbReference type="PRINTS" id="PR00080">
    <property type="entry name" value="SDRFAMILY"/>
</dbReference>
<evidence type="ECO:0000256" key="3">
    <source>
        <dbReference type="ARBA" id="ARBA00023027"/>
    </source>
</evidence>
<reference evidence="5 6" key="1">
    <citation type="submission" date="2014-04" db="EMBL/GenBank/DDBJ databases">
        <title>A comprehensive comparison of genomes of Erythrobacter spp. Strains.</title>
        <authorList>
            <person name="Zheng Q."/>
        </authorList>
    </citation>
    <scope>NUCLEOTIDE SEQUENCE [LARGE SCALE GENOMIC DNA]</scope>
    <source>
        <strain evidence="5 6">DSM 8509</strain>
    </source>
</reference>
<dbReference type="InterPro" id="IPR002347">
    <property type="entry name" value="SDR_fam"/>
</dbReference>
<keyword evidence="2" id="KW-0560">Oxidoreductase</keyword>
<dbReference type="GO" id="GO:0016491">
    <property type="term" value="F:oxidoreductase activity"/>
    <property type="evidence" value="ECO:0007669"/>
    <property type="project" value="UniProtKB-KW"/>
</dbReference>
<dbReference type="Gene3D" id="3.40.50.720">
    <property type="entry name" value="NAD(P)-binding Rossmann-like Domain"/>
    <property type="match status" value="1"/>
</dbReference>
<name>A0A074NLQ5_9SPHN</name>
<dbReference type="PROSITE" id="PS00061">
    <property type="entry name" value="ADH_SHORT"/>
    <property type="match status" value="1"/>
</dbReference>
<evidence type="ECO:0000313" key="6">
    <source>
        <dbReference type="Proteomes" id="UP000027866"/>
    </source>
</evidence>
<comment type="caution">
    <text evidence="5">The sequence shown here is derived from an EMBL/GenBank/DDBJ whole genome shotgun (WGS) entry which is preliminary data.</text>
</comment>
<sequence length="254" mass="25955">MPNGAEDRAMLEGKTILVTGAASGIGRAAARLFREYGAAPVLFDRDEAVMDVARDLPGSAALVGDITDCAALADALERHGPFDAAFNNAGTEGMGGRMVPIADYPEEEFRKVQQVNVEGLWNCLKALLPGFIARGSGAIVNTSSVTGWLGAPGLAAYSASKHAVIGLTRSAALEAAPAGVRVNAVLPGAVETPMLTERGFAANPGFAEGAAASHPMGRIATAREVAEAAAWLLSDRAGFVTGHCLAVDGGLSAR</sequence>
<evidence type="ECO:0000259" key="4">
    <source>
        <dbReference type="SMART" id="SM00822"/>
    </source>
</evidence>
<dbReference type="PRINTS" id="PR00081">
    <property type="entry name" value="GDHRDH"/>
</dbReference>